<evidence type="ECO:0000256" key="3">
    <source>
        <dbReference type="ARBA" id="ARBA00022448"/>
    </source>
</evidence>
<dbReference type="AlphaFoldDB" id="A0A1N6F0P5"/>
<keyword evidence="4" id="KW-0732">Signal</keyword>
<dbReference type="Gene3D" id="3.10.105.10">
    <property type="entry name" value="Dipeptide-binding Protein, Domain 3"/>
    <property type="match status" value="1"/>
</dbReference>
<dbReference type="Gene3D" id="3.40.190.10">
    <property type="entry name" value="Periplasmic binding protein-like II"/>
    <property type="match status" value="1"/>
</dbReference>
<dbReference type="GO" id="GO:0030288">
    <property type="term" value="C:outer membrane-bounded periplasmic space"/>
    <property type="evidence" value="ECO:0007669"/>
    <property type="project" value="UniProtKB-ARBA"/>
</dbReference>
<dbReference type="RefSeq" id="WP_074201153.1">
    <property type="nucleotide sequence ID" value="NZ_FSRE01000002.1"/>
</dbReference>
<dbReference type="GO" id="GO:1904680">
    <property type="term" value="F:peptide transmembrane transporter activity"/>
    <property type="evidence" value="ECO:0007669"/>
    <property type="project" value="TreeGrafter"/>
</dbReference>
<feature type="domain" description="Solute-binding protein family 5" evidence="5">
    <location>
        <begin position="76"/>
        <end position="400"/>
    </location>
</feature>
<dbReference type="Gene3D" id="3.90.76.10">
    <property type="entry name" value="Dipeptide-binding Protein, Domain 1"/>
    <property type="match status" value="1"/>
</dbReference>
<keyword evidence="3" id="KW-0813">Transport</keyword>
<dbReference type="InterPro" id="IPR039424">
    <property type="entry name" value="SBP_5"/>
</dbReference>
<accession>A0A1N6F0P5</accession>
<evidence type="ECO:0000256" key="1">
    <source>
        <dbReference type="ARBA" id="ARBA00004196"/>
    </source>
</evidence>
<dbReference type="EMBL" id="FSRE01000002">
    <property type="protein sequence ID" value="SIN88809.1"/>
    <property type="molecule type" value="Genomic_DNA"/>
</dbReference>
<protein>
    <submittedName>
        <fullName evidence="6">Peptide/nickel transport system substrate-binding protein</fullName>
    </submittedName>
</protein>
<comment type="similarity">
    <text evidence="2">Belongs to the bacterial solute-binding protein 5 family.</text>
</comment>
<evidence type="ECO:0000259" key="5">
    <source>
        <dbReference type="Pfam" id="PF00496"/>
    </source>
</evidence>
<dbReference type="SUPFAM" id="SSF53850">
    <property type="entry name" value="Periplasmic binding protein-like II"/>
    <property type="match status" value="1"/>
</dbReference>
<evidence type="ECO:0000256" key="2">
    <source>
        <dbReference type="ARBA" id="ARBA00005695"/>
    </source>
</evidence>
<proteinExistence type="inferred from homology"/>
<gene>
    <name evidence="6" type="ORF">SAMN05443662_0861</name>
</gene>
<dbReference type="InterPro" id="IPR000914">
    <property type="entry name" value="SBP_5_dom"/>
</dbReference>
<dbReference type="GO" id="GO:0043190">
    <property type="term" value="C:ATP-binding cassette (ABC) transporter complex"/>
    <property type="evidence" value="ECO:0007669"/>
    <property type="project" value="InterPro"/>
</dbReference>
<evidence type="ECO:0000313" key="7">
    <source>
        <dbReference type="Proteomes" id="UP000198461"/>
    </source>
</evidence>
<dbReference type="PIRSF" id="PIRSF002741">
    <property type="entry name" value="MppA"/>
    <property type="match status" value="1"/>
</dbReference>
<organism evidence="6 7">
    <name type="scientific">Sulfurivirga caldicuralii</name>
    <dbReference type="NCBI Taxonomy" id="364032"/>
    <lineage>
        <taxon>Bacteria</taxon>
        <taxon>Pseudomonadati</taxon>
        <taxon>Pseudomonadota</taxon>
        <taxon>Gammaproteobacteria</taxon>
        <taxon>Thiotrichales</taxon>
        <taxon>Piscirickettsiaceae</taxon>
        <taxon>Sulfurivirga</taxon>
    </lineage>
</organism>
<keyword evidence="7" id="KW-1185">Reference proteome</keyword>
<dbReference type="GO" id="GO:0015833">
    <property type="term" value="P:peptide transport"/>
    <property type="evidence" value="ECO:0007669"/>
    <property type="project" value="TreeGrafter"/>
</dbReference>
<dbReference type="Proteomes" id="UP000198461">
    <property type="component" value="Unassembled WGS sequence"/>
</dbReference>
<dbReference type="Pfam" id="PF00496">
    <property type="entry name" value="SBP_bac_5"/>
    <property type="match status" value="1"/>
</dbReference>
<reference evidence="6 7" key="1">
    <citation type="submission" date="2016-11" db="EMBL/GenBank/DDBJ databases">
        <authorList>
            <person name="Jaros S."/>
            <person name="Januszkiewicz K."/>
            <person name="Wedrychowicz H."/>
        </authorList>
    </citation>
    <scope>NUCLEOTIDE SEQUENCE [LARGE SCALE GENOMIC DNA]</scope>
    <source>
        <strain evidence="6 7">DSM 17737</strain>
    </source>
</reference>
<dbReference type="PANTHER" id="PTHR30290">
    <property type="entry name" value="PERIPLASMIC BINDING COMPONENT OF ABC TRANSPORTER"/>
    <property type="match status" value="1"/>
</dbReference>
<evidence type="ECO:0000313" key="6">
    <source>
        <dbReference type="EMBL" id="SIN88809.1"/>
    </source>
</evidence>
<dbReference type="CDD" id="cd00995">
    <property type="entry name" value="PBP2_NikA_DppA_OppA_like"/>
    <property type="match status" value="1"/>
</dbReference>
<dbReference type="PANTHER" id="PTHR30290:SF10">
    <property type="entry name" value="PERIPLASMIC OLIGOPEPTIDE-BINDING PROTEIN-RELATED"/>
    <property type="match status" value="1"/>
</dbReference>
<name>A0A1N6F0P5_9GAMM</name>
<dbReference type="InterPro" id="IPR030678">
    <property type="entry name" value="Peptide/Ni-bd"/>
</dbReference>
<dbReference type="OrthoDB" id="9801912at2"/>
<evidence type="ECO:0000256" key="4">
    <source>
        <dbReference type="ARBA" id="ARBA00022729"/>
    </source>
</evidence>
<sequence>MNAPFPRRTLLAAGCGLPLLGCSARTPLPQNHFRLGVSGRPRSLDPRRATDALSSRLNRLLYEAPVDFNARFEPVPALMDWQQTAPLRWVFALRKSTRFHDGTPLTAEDVAATYASVLDPATASPHRGGLKHVQRVRALDGQRVQFDLTHVDALFPGRLTIGVLPRRLMKAGHDFNRQPLGSGPCRFVDANEQRTRLQRPDGALLEFIKVKDPLVQVLKLRKGELDWIQGGLSPELVRYCAARPELAVQWHRGTNFAYIGFNFRDSWLSQQPIREAIALGIDRAAIVQALFDNHARLAGALLPPEHWAGLKNWSGYPYDPGRARALLESAIGQGQRLSLSYKTSANPLRLRLAAIYQSMLREIGIDLTIQSYDWGTFYADIKAGRFQLYSLAWVGIKSPDIFQYVFHSQAVPPAGANRGHYANPEVDRLIEAALAAQMFAEQQRLYGQLQRVLAETVAQVPLWYEDQYAVLHRSVSGYTLAADGRYDGVLTMRRVQHG</sequence>
<dbReference type="STRING" id="364032.SAMN05443662_0861"/>
<comment type="subcellular location">
    <subcellularLocation>
        <location evidence="1">Cell envelope</location>
    </subcellularLocation>
</comment>